<sequence length="406" mass="45092">MRVTGVHKFLVQGKLGYDSREKQHGGRLQESFHFGMLKSRALDLADGAVRPAPRGAHRANPFASHHDAAANFERFFSVFWLIILGFSSVSDSAPGTNFWQPCKIIFLWLSVDNLEGLNTILARFQTPTRLPSENISSINSIEPYLVSLDGPRAALGAFCASAARSKFYFGFFSVSARKRFRPWPLTPVVRVGGAQQLTSKFSFDFGLPASMAYACCLVSLYVRIGGTLRCALLFFELFVPRAALLLLYLPPYILFQCPAAAYTHLKSMPSPALGGRQILEKSPLHGLNVKHAPSVCSAGLLGHEGGIFPALRAPSKFNLHNVRHKLTTRIPPFFGRCVAPFERASPNPVPIQTQFNNPFQASVTTHSIAAHFNLRYLNFSSRRGLQDPLQAYLDRCSWCVTRPFKF</sequence>
<dbReference type="AlphaFoldDB" id="A0AAD7K4C4"/>
<proteinExistence type="predicted"/>
<keyword evidence="2" id="KW-1185">Reference proteome</keyword>
<dbReference type="EMBL" id="JARJLG010000011">
    <property type="protein sequence ID" value="KAJ7776905.1"/>
    <property type="molecule type" value="Genomic_DNA"/>
</dbReference>
<name>A0AAD7K4C4_9AGAR</name>
<gene>
    <name evidence="1" type="ORF">DFH07DRAFT_936803</name>
</gene>
<accession>A0AAD7K4C4</accession>
<dbReference type="Proteomes" id="UP001215280">
    <property type="component" value="Unassembled WGS sequence"/>
</dbReference>
<evidence type="ECO:0000313" key="1">
    <source>
        <dbReference type="EMBL" id="KAJ7776905.1"/>
    </source>
</evidence>
<organism evidence="1 2">
    <name type="scientific">Mycena maculata</name>
    <dbReference type="NCBI Taxonomy" id="230809"/>
    <lineage>
        <taxon>Eukaryota</taxon>
        <taxon>Fungi</taxon>
        <taxon>Dikarya</taxon>
        <taxon>Basidiomycota</taxon>
        <taxon>Agaricomycotina</taxon>
        <taxon>Agaricomycetes</taxon>
        <taxon>Agaricomycetidae</taxon>
        <taxon>Agaricales</taxon>
        <taxon>Marasmiineae</taxon>
        <taxon>Mycenaceae</taxon>
        <taxon>Mycena</taxon>
    </lineage>
</organism>
<reference evidence="1" key="1">
    <citation type="submission" date="2023-03" db="EMBL/GenBank/DDBJ databases">
        <title>Massive genome expansion in bonnet fungi (Mycena s.s.) driven by repeated elements and novel gene families across ecological guilds.</title>
        <authorList>
            <consortium name="Lawrence Berkeley National Laboratory"/>
            <person name="Harder C.B."/>
            <person name="Miyauchi S."/>
            <person name="Viragh M."/>
            <person name="Kuo A."/>
            <person name="Thoen E."/>
            <person name="Andreopoulos B."/>
            <person name="Lu D."/>
            <person name="Skrede I."/>
            <person name="Drula E."/>
            <person name="Henrissat B."/>
            <person name="Morin E."/>
            <person name="Kohler A."/>
            <person name="Barry K."/>
            <person name="LaButti K."/>
            <person name="Morin E."/>
            <person name="Salamov A."/>
            <person name="Lipzen A."/>
            <person name="Mereny Z."/>
            <person name="Hegedus B."/>
            <person name="Baldrian P."/>
            <person name="Stursova M."/>
            <person name="Weitz H."/>
            <person name="Taylor A."/>
            <person name="Grigoriev I.V."/>
            <person name="Nagy L.G."/>
            <person name="Martin F."/>
            <person name="Kauserud H."/>
        </authorList>
    </citation>
    <scope>NUCLEOTIDE SEQUENCE</scope>
    <source>
        <strain evidence="1">CBHHK188m</strain>
    </source>
</reference>
<comment type="caution">
    <text evidence="1">The sequence shown here is derived from an EMBL/GenBank/DDBJ whole genome shotgun (WGS) entry which is preliminary data.</text>
</comment>
<evidence type="ECO:0000313" key="2">
    <source>
        <dbReference type="Proteomes" id="UP001215280"/>
    </source>
</evidence>
<protein>
    <submittedName>
        <fullName evidence="1">Uncharacterized protein</fullName>
    </submittedName>
</protein>